<dbReference type="Proteomes" id="UP000317893">
    <property type="component" value="Unassembled WGS sequence"/>
</dbReference>
<dbReference type="PROSITE" id="PS50862">
    <property type="entry name" value="AA_TRNA_LIGASE_II"/>
    <property type="match status" value="1"/>
</dbReference>
<dbReference type="HAMAP" id="MF_00184">
    <property type="entry name" value="Thr_tRNA_synth"/>
    <property type="match status" value="1"/>
</dbReference>
<dbReference type="InterPro" id="IPR004095">
    <property type="entry name" value="TGS"/>
</dbReference>
<evidence type="ECO:0000256" key="5">
    <source>
        <dbReference type="ARBA" id="ARBA00022598"/>
    </source>
</evidence>
<dbReference type="RefSeq" id="WP_141849696.1">
    <property type="nucleotide sequence ID" value="NZ_BAAAPR010000012.1"/>
</dbReference>
<keyword evidence="9 14" id="KW-0067">ATP-binding</keyword>
<gene>
    <name evidence="14" type="primary">thrS</name>
    <name evidence="17" type="ORF">FB458_3602</name>
</gene>
<comment type="cofactor">
    <cofactor evidence="14">
        <name>Zn(2+)</name>
        <dbReference type="ChEBI" id="CHEBI:29105"/>
    </cofactor>
    <text evidence="14">Binds 1 zinc ion per subunit.</text>
</comment>
<evidence type="ECO:0000256" key="11">
    <source>
        <dbReference type="ARBA" id="ARBA00022917"/>
    </source>
</evidence>
<comment type="subcellular location">
    <subcellularLocation>
        <location evidence="1 14">Cytoplasm</location>
    </subcellularLocation>
</comment>
<evidence type="ECO:0000256" key="3">
    <source>
        <dbReference type="ARBA" id="ARBA00022490"/>
    </source>
</evidence>
<dbReference type="CDD" id="cd00771">
    <property type="entry name" value="ThrRS_core"/>
    <property type="match status" value="1"/>
</dbReference>
<keyword evidence="7 14" id="KW-0547">Nucleotide-binding</keyword>
<evidence type="ECO:0000259" key="15">
    <source>
        <dbReference type="PROSITE" id="PS50862"/>
    </source>
</evidence>
<dbReference type="InterPro" id="IPR002314">
    <property type="entry name" value="aa-tRNA-synt_IIb"/>
</dbReference>
<dbReference type="Gene3D" id="3.30.930.10">
    <property type="entry name" value="Bira Bifunctional Protein, Domain 2"/>
    <property type="match status" value="1"/>
</dbReference>
<keyword evidence="10 14" id="KW-0694">RNA-binding</keyword>
<dbReference type="PANTHER" id="PTHR11451:SF44">
    <property type="entry name" value="THREONINE--TRNA LIGASE, CHLOROPLASTIC_MITOCHONDRIAL 2"/>
    <property type="match status" value="1"/>
</dbReference>
<dbReference type="GO" id="GO:0006435">
    <property type="term" value="P:threonyl-tRNA aminoacylation"/>
    <property type="evidence" value="ECO:0007669"/>
    <property type="project" value="UniProtKB-UniRule"/>
</dbReference>
<feature type="domain" description="TGS" evidence="16">
    <location>
        <begin position="1"/>
        <end position="58"/>
    </location>
</feature>
<evidence type="ECO:0000256" key="10">
    <source>
        <dbReference type="ARBA" id="ARBA00022884"/>
    </source>
</evidence>
<dbReference type="CDD" id="cd00860">
    <property type="entry name" value="ThrRS_anticodon"/>
    <property type="match status" value="1"/>
</dbReference>
<dbReference type="SUPFAM" id="SSF55186">
    <property type="entry name" value="ThrRS/AlaRS common domain"/>
    <property type="match status" value="1"/>
</dbReference>
<dbReference type="OrthoDB" id="9802304at2"/>
<sequence>MPATLTVHVAGDERSVEQGTTAGELFAGDRAVVVARVGGDLVDLSHVLSDGDTVEPVRVDEPDGLAVLRHSTAHVLAQAVQQVNPSARLGIGPPIRDGFYYDFDVETPFTPEDLKTLERTMQRIINEGQTFHRRVTTDDDARAELADEPYKLELIGLKGGGGDVADAAEGADAEVGGGELTIYDNRRKDGELAWKDLCRGPHLPDTKLIGNAFKLMRSAAAYWRGSEKNPQLQRVYGTAWPSKDDLKAYLDRLAEAERRDHRRLGAELDLFSFPDELGSGLPVFHPRGGIIKREMEDYVRRRHIEEGFQYVGTPHISKEGLFHTSGHLPYYKDTMFPPMQFEGSDYYLKAMNCPMHNLIFRSRGRSYRELPLRLFEFGSVYRYEKSGVVHGLTRVRGLTQDDSHSYVTPEQAPAEVQHLLDFVLSLLRDFGLDDFYLELSTRATEGEKKDKFIGTDEEWEVATAVLQDVADRSGLELVADPGGAAFYGPKISVQARDAIGRTWQMSTIQYDFNQPKGFQLEFQAADGTRQQPVMIHSAKFGSIERFFGVLTEHYAGAFPVWLSPVQALGVPVADEFAPYVASVLDRLKDAGVRTELDESDDRFPKKIRNASKAKVPYVLIAGEEDRAAGAISFRYRDGSQRNGVPVDEAVAEITAAIATRAQVTTSPVAAEGDASV</sequence>
<comment type="catalytic activity">
    <reaction evidence="13 14">
        <text>tRNA(Thr) + L-threonine + ATP = L-threonyl-tRNA(Thr) + AMP + diphosphate + H(+)</text>
        <dbReference type="Rhea" id="RHEA:24624"/>
        <dbReference type="Rhea" id="RHEA-COMP:9670"/>
        <dbReference type="Rhea" id="RHEA-COMP:9704"/>
        <dbReference type="ChEBI" id="CHEBI:15378"/>
        <dbReference type="ChEBI" id="CHEBI:30616"/>
        <dbReference type="ChEBI" id="CHEBI:33019"/>
        <dbReference type="ChEBI" id="CHEBI:57926"/>
        <dbReference type="ChEBI" id="CHEBI:78442"/>
        <dbReference type="ChEBI" id="CHEBI:78534"/>
        <dbReference type="ChEBI" id="CHEBI:456215"/>
        <dbReference type="EC" id="6.1.1.3"/>
    </reaction>
</comment>
<dbReference type="FunFam" id="3.30.54.20:FF:000003">
    <property type="entry name" value="Threonine--tRNA ligase"/>
    <property type="match status" value="1"/>
</dbReference>
<feature type="binding site" evidence="14">
    <location>
        <position position="353"/>
    </location>
    <ligand>
        <name>Zn(2+)</name>
        <dbReference type="ChEBI" id="CHEBI:29105"/>
        <note>catalytic</note>
    </ligand>
</feature>
<keyword evidence="4 14" id="KW-0820">tRNA-binding</keyword>
<comment type="subunit">
    <text evidence="14">Homodimer.</text>
</comment>
<dbReference type="InterPro" id="IPR033728">
    <property type="entry name" value="ThrRS_core"/>
</dbReference>
<dbReference type="SUPFAM" id="SSF55681">
    <property type="entry name" value="Class II aaRS and biotin synthetases"/>
    <property type="match status" value="1"/>
</dbReference>
<protein>
    <recommendedName>
        <fullName evidence="14">Threonine--tRNA ligase</fullName>
        <ecNumber evidence="14">6.1.1.3</ecNumber>
    </recommendedName>
    <alternativeName>
        <fullName evidence="14">Threonyl-tRNA synthetase</fullName>
        <shortName evidence="14">ThrRS</shortName>
    </alternativeName>
</protein>
<accession>A0A542E558</accession>
<feature type="binding site" evidence="14">
    <location>
        <position position="404"/>
    </location>
    <ligand>
        <name>Zn(2+)</name>
        <dbReference type="ChEBI" id="CHEBI:29105"/>
        <note>catalytic</note>
    </ligand>
</feature>
<dbReference type="GO" id="GO:0005524">
    <property type="term" value="F:ATP binding"/>
    <property type="evidence" value="ECO:0007669"/>
    <property type="project" value="UniProtKB-UniRule"/>
</dbReference>
<dbReference type="Gene3D" id="3.30.54.20">
    <property type="match status" value="1"/>
</dbReference>
<evidence type="ECO:0000256" key="7">
    <source>
        <dbReference type="ARBA" id="ARBA00022741"/>
    </source>
</evidence>
<organism evidence="17 18">
    <name type="scientific">Lapillicoccus jejuensis</name>
    <dbReference type="NCBI Taxonomy" id="402171"/>
    <lineage>
        <taxon>Bacteria</taxon>
        <taxon>Bacillati</taxon>
        <taxon>Actinomycetota</taxon>
        <taxon>Actinomycetes</taxon>
        <taxon>Micrococcales</taxon>
        <taxon>Intrasporangiaceae</taxon>
        <taxon>Lapillicoccus</taxon>
    </lineage>
</organism>
<evidence type="ECO:0000313" key="18">
    <source>
        <dbReference type="Proteomes" id="UP000317893"/>
    </source>
</evidence>
<feature type="domain" description="Aminoacyl-transfer RNA synthetases class-II family profile" evidence="15">
    <location>
        <begin position="291"/>
        <end position="559"/>
    </location>
</feature>
<dbReference type="EMBL" id="VFMN01000001">
    <property type="protein sequence ID" value="TQJ10478.1"/>
    <property type="molecule type" value="Genomic_DNA"/>
</dbReference>
<comment type="caution">
    <text evidence="14">Lacks conserved residue(s) required for the propagation of feature annotation.</text>
</comment>
<name>A0A542E558_9MICO</name>
<dbReference type="InterPro" id="IPR045864">
    <property type="entry name" value="aa-tRNA-synth_II/BPL/LPL"/>
</dbReference>
<dbReference type="InterPro" id="IPR047246">
    <property type="entry name" value="ThrRS_anticodon"/>
</dbReference>
<evidence type="ECO:0000256" key="14">
    <source>
        <dbReference type="HAMAP-Rule" id="MF_00184"/>
    </source>
</evidence>
<dbReference type="InterPro" id="IPR036621">
    <property type="entry name" value="Anticodon-bd_dom_sf"/>
</dbReference>
<evidence type="ECO:0000256" key="8">
    <source>
        <dbReference type="ARBA" id="ARBA00022833"/>
    </source>
</evidence>
<evidence type="ECO:0000259" key="16">
    <source>
        <dbReference type="PROSITE" id="PS51880"/>
    </source>
</evidence>
<evidence type="ECO:0000313" key="17">
    <source>
        <dbReference type="EMBL" id="TQJ10478.1"/>
    </source>
</evidence>
<dbReference type="Gene3D" id="3.30.980.10">
    <property type="entry name" value="Threonyl-trna Synthetase, Chain A, domain 2"/>
    <property type="match status" value="1"/>
</dbReference>
<evidence type="ECO:0000256" key="6">
    <source>
        <dbReference type="ARBA" id="ARBA00022723"/>
    </source>
</evidence>
<keyword evidence="6 14" id="KW-0479">Metal-binding</keyword>
<keyword evidence="5 14" id="KW-0436">Ligase</keyword>
<dbReference type="InterPro" id="IPR006195">
    <property type="entry name" value="aa-tRNA-synth_II"/>
</dbReference>
<dbReference type="AlphaFoldDB" id="A0A542E558"/>
<keyword evidence="12 14" id="KW-0030">Aminoacyl-tRNA synthetase</keyword>
<dbReference type="Pfam" id="PF07973">
    <property type="entry name" value="tRNA_SAD"/>
    <property type="match status" value="1"/>
</dbReference>
<dbReference type="InterPro" id="IPR018163">
    <property type="entry name" value="Thr/Ala-tRNA-synth_IIc_edit"/>
</dbReference>
<evidence type="ECO:0000256" key="13">
    <source>
        <dbReference type="ARBA" id="ARBA00049515"/>
    </source>
</evidence>
<dbReference type="GO" id="GO:0005737">
    <property type="term" value="C:cytoplasm"/>
    <property type="evidence" value="ECO:0007669"/>
    <property type="project" value="UniProtKB-SubCell"/>
</dbReference>
<dbReference type="PANTHER" id="PTHR11451">
    <property type="entry name" value="THREONINE-TRNA LIGASE"/>
    <property type="match status" value="1"/>
</dbReference>
<evidence type="ECO:0000256" key="12">
    <source>
        <dbReference type="ARBA" id="ARBA00023146"/>
    </source>
</evidence>
<dbReference type="FunFam" id="3.40.50.800:FF:000001">
    <property type="entry name" value="Threonine--tRNA ligase"/>
    <property type="match status" value="1"/>
</dbReference>
<keyword evidence="11 14" id="KW-0648">Protein biosynthesis</keyword>
<dbReference type="Pfam" id="PF03129">
    <property type="entry name" value="HGTP_anticodon"/>
    <property type="match status" value="1"/>
</dbReference>
<dbReference type="EC" id="6.1.1.3" evidence="14"/>
<dbReference type="GO" id="GO:0000049">
    <property type="term" value="F:tRNA binding"/>
    <property type="evidence" value="ECO:0007669"/>
    <property type="project" value="UniProtKB-KW"/>
</dbReference>
<comment type="caution">
    <text evidence="17">The sequence shown here is derived from an EMBL/GenBank/DDBJ whole genome shotgun (WGS) entry which is preliminary data.</text>
</comment>
<reference evidence="17 18" key="1">
    <citation type="submission" date="2019-06" db="EMBL/GenBank/DDBJ databases">
        <title>Sequencing the genomes of 1000 actinobacteria strains.</title>
        <authorList>
            <person name="Klenk H.-P."/>
        </authorList>
    </citation>
    <scope>NUCLEOTIDE SEQUENCE [LARGE SCALE GENOMIC DNA]</scope>
    <source>
        <strain evidence="17 18">DSM 18607</strain>
    </source>
</reference>
<evidence type="ECO:0000256" key="9">
    <source>
        <dbReference type="ARBA" id="ARBA00022840"/>
    </source>
</evidence>
<evidence type="ECO:0000256" key="1">
    <source>
        <dbReference type="ARBA" id="ARBA00004496"/>
    </source>
</evidence>
<keyword evidence="3 14" id="KW-0963">Cytoplasm</keyword>
<evidence type="ECO:0000256" key="4">
    <source>
        <dbReference type="ARBA" id="ARBA00022555"/>
    </source>
</evidence>
<dbReference type="InterPro" id="IPR002320">
    <property type="entry name" value="Thr-tRNA-ligase_IIa"/>
</dbReference>
<dbReference type="FunFam" id="3.30.930.10:FF:000019">
    <property type="entry name" value="Threonine--tRNA ligase"/>
    <property type="match status" value="1"/>
</dbReference>
<dbReference type="GO" id="GO:0046872">
    <property type="term" value="F:metal ion binding"/>
    <property type="evidence" value="ECO:0007669"/>
    <property type="project" value="UniProtKB-KW"/>
</dbReference>
<dbReference type="PRINTS" id="PR01047">
    <property type="entry name" value="TRNASYNTHTHR"/>
</dbReference>
<dbReference type="NCBIfam" id="TIGR00418">
    <property type="entry name" value="thrS"/>
    <property type="match status" value="1"/>
</dbReference>
<feature type="binding site" evidence="14">
    <location>
        <position position="536"/>
    </location>
    <ligand>
        <name>Zn(2+)</name>
        <dbReference type="ChEBI" id="CHEBI:29105"/>
        <note>catalytic</note>
    </ligand>
</feature>
<proteinExistence type="inferred from homology"/>
<evidence type="ECO:0000256" key="2">
    <source>
        <dbReference type="ARBA" id="ARBA00008226"/>
    </source>
</evidence>
<dbReference type="PROSITE" id="PS51880">
    <property type="entry name" value="TGS"/>
    <property type="match status" value="1"/>
</dbReference>
<dbReference type="Pfam" id="PF00587">
    <property type="entry name" value="tRNA-synt_2b"/>
    <property type="match status" value="1"/>
</dbReference>
<dbReference type="InterPro" id="IPR012947">
    <property type="entry name" value="tRNA_SAD"/>
</dbReference>
<dbReference type="SUPFAM" id="SSF52954">
    <property type="entry name" value="Class II aaRS ABD-related"/>
    <property type="match status" value="1"/>
</dbReference>
<dbReference type="GO" id="GO:0004829">
    <property type="term" value="F:threonine-tRNA ligase activity"/>
    <property type="evidence" value="ECO:0007669"/>
    <property type="project" value="UniProtKB-UniRule"/>
</dbReference>
<dbReference type="InterPro" id="IPR004154">
    <property type="entry name" value="Anticodon-bd"/>
</dbReference>
<dbReference type="SMART" id="SM00863">
    <property type="entry name" value="tRNA_SAD"/>
    <property type="match status" value="1"/>
</dbReference>
<keyword evidence="18" id="KW-1185">Reference proteome</keyword>
<keyword evidence="8 14" id="KW-0862">Zinc</keyword>
<comment type="similarity">
    <text evidence="2 14">Belongs to the class-II aminoacyl-tRNA synthetase family.</text>
</comment>
<dbReference type="Gene3D" id="3.40.50.800">
    <property type="entry name" value="Anticodon-binding domain"/>
    <property type="match status" value="1"/>
</dbReference>